<reference evidence="1 2" key="1">
    <citation type="submission" date="2017-12" db="EMBL/GenBank/DDBJ databases">
        <title>High-resolution comparative analysis of great ape genomes.</title>
        <authorList>
            <person name="Pollen A."/>
            <person name="Hastie A."/>
            <person name="Hormozdiari F."/>
            <person name="Dougherty M."/>
            <person name="Liu R."/>
            <person name="Chaisson M."/>
            <person name="Hoppe E."/>
            <person name="Hill C."/>
            <person name="Pang A."/>
            <person name="Hillier L."/>
            <person name="Baker C."/>
            <person name="Armstrong J."/>
            <person name="Shendure J."/>
            <person name="Paten B."/>
            <person name="Wilson R."/>
            <person name="Chao H."/>
            <person name="Schneider V."/>
            <person name="Ventura M."/>
            <person name="Kronenberg Z."/>
            <person name="Murali S."/>
            <person name="Gordon D."/>
            <person name="Cantsilieris S."/>
            <person name="Munson K."/>
            <person name="Nelson B."/>
            <person name="Raja A."/>
            <person name="Underwood J."/>
            <person name="Diekhans M."/>
            <person name="Fiddes I."/>
            <person name="Haussler D."/>
            <person name="Eichler E."/>
        </authorList>
    </citation>
    <scope>NUCLEOTIDE SEQUENCE [LARGE SCALE GENOMIC DNA]</scope>
    <source>
        <strain evidence="1">Yerkes chimp pedigree #C0471</strain>
    </source>
</reference>
<organism evidence="1 2">
    <name type="scientific">Pan troglodytes</name>
    <name type="common">Chimpanzee</name>
    <dbReference type="NCBI Taxonomy" id="9598"/>
    <lineage>
        <taxon>Eukaryota</taxon>
        <taxon>Metazoa</taxon>
        <taxon>Chordata</taxon>
        <taxon>Craniata</taxon>
        <taxon>Vertebrata</taxon>
        <taxon>Euteleostomi</taxon>
        <taxon>Mammalia</taxon>
        <taxon>Eutheria</taxon>
        <taxon>Euarchontoglires</taxon>
        <taxon>Primates</taxon>
        <taxon>Haplorrhini</taxon>
        <taxon>Catarrhini</taxon>
        <taxon>Hominidae</taxon>
        <taxon>Pan</taxon>
    </lineage>
</organism>
<proteinExistence type="predicted"/>
<dbReference type="Proteomes" id="UP000236370">
    <property type="component" value="Unassembled WGS sequence"/>
</dbReference>
<dbReference type="AlphaFoldDB" id="A0A2J8LJ31"/>
<gene>
    <name evidence="1" type="ORF">CK820_G0028632</name>
</gene>
<sequence length="44" mass="5231">KHAHFSSRKLCASDKILEFDRDFRIRHYAGDVVSSWILLSYPQH</sequence>
<protein>
    <submittedName>
        <fullName evidence="1">MYO1D isoform 12</fullName>
    </submittedName>
</protein>
<comment type="caution">
    <text evidence="1">The sequence shown here is derived from an EMBL/GenBank/DDBJ whole genome shotgun (WGS) entry which is preliminary data.</text>
</comment>
<evidence type="ECO:0000313" key="2">
    <source>
        <dbReference type="Proteomes" id="UP000236370"/>
    </source>
</evidence>
<feature type="non-terminal residue" evidence="1">
    <location>
        <position position="1"/>
    </location>
</feature>
<evidence type="ECO:0000313" key="1">
    <source>
        <dbReference type="EMBL" id="PNI47277.1"/>
    </source>
</evidence>
<name>A0A2J8LJ31_PANTR</name>
<accession>A0A2J8LJ31</accession>
<dbReference type="EMBL" id="NBAG03000289">
    <property type="protein sequence ID" value="PNI47277.1"/>
    <property type="molecule type" value="Genomic_DNA"/>
</dbReference>